<dbReference type="InterPro" id="IPR012310">
    <property type="entry name" value="DNA_ligase_ATP-dep_cent"/>
</dbReference>
<evidence type="ECO:0000256" key="1">
    <source>
        <dbReference type="ARBA" id="ARBA00001936"/>
    </source>
</evidence>
<evidence type="ECO:0000256" key="6">
    <source>
        <dbReference type="ARBA" id="ARBA00022722"/>
    </source>
</evidence>
<dbReference type="InterPro" id="IPR014146">
    <property type="entry name" value="LigD_ligase_dom"/>
</dbReference>
<keyword evidence="6" id="KW-0540">Nuclease</keyword>
<dbReference type="GO" id="GO:0046872">
    <property type="term" value="F:metal ion binding"/>
    <property type="evidence" value="ECO:0007669"/>
    <property type="project" value="UniProtKB-KW"/>
</dbReference>
<evidence type="ECO:0000256" key="11">
    <source>
        <dbReference type="ARBA" id="ARBA00022839"/>
    </source>
</evidence>
<dbReference type="Gene3D" id="3.30.470.30">
    <property type="entry name" value="DNA ligase/mRNA capping enzyme"/>
    <property type="match status" value="1"/>
</dbReference>
<dbReference type="AlphaFoldDB" id="A0A934NF41"/>
<feature type="compositionally biased region" description="Basic and acidic residues" evidence="23">
    <location>
        <begin position="235"/>
        <end position="244"/>
    </location>
</feature>
<keyword evidence="18" id="KW-0511">Multifunctional enzyme</keyword>
<keyword evidence="14" id="KW-0238">DNA-binding</keyword>
<evidence type="ECO:0000256" key="20">
    <source>
        <dbReference type="ARBA" id="ARBA00034003"/>
    </source>
</evidence>
<dbReference type="NCBIfam" id="TIGR02779">
    <property type="entry name" value="NHEJ_ligase_lig"/>
    <property type="match status" value="1"/>
</dbReference>
<feature type="domain" description="ATP-dependent DNA ligase family profile" evidence="24">
    <location>
        <begin position="360"/>
        <end position="483"/>
    </location>
</feature>
<keyword evidence="13" id="KW-0239">DNA-directed DNA polymerase</keyword>
<dbReference type="SUPFAM" id="SSF50249">
    <property type="entry name" value="Nucleic acid-binding proteins"/>
    <property type="match status" value="1"/>
</dbReference>
<dbReference type="Pfam" id="PF13298">
    <property type="entry name" value="LigD_N"/>
    <property type="match status" value="1"/>
</dbReference>
<evidence type="ECO:0000256" key="14">
    <source>
        <dbReference type="ARBA" id="ARBA00023125"/>
    </source>
</evidence>
<dbReference type="Pfam" id="PF01068">
    <property type="entry name" value="DNA_ligase_A_M"/>
    <property type="match status" value="1"/>
</dbReference>
<feature type="compositionally biased region" description="Basic and acidic residues" evidence="23">
    <location>
        <begin position="1"/>
        <end position="14"/>
    </location>
</feature>
<dbReference type="NCBIfam" id="TIGR02776">
    <property type="entry name" value="NHEJ_ligase_prk"/>
    <property type="match status" value="1"/>
</dbReference>
<evidence type="ECO:0000256" key="9">
    <source>
        <dbReference type="ARBA" id="ARBA00022763"/>
    </source>
</evidence>
<evidence type="ECO:0000313" key="26">
    <source>
        <dbReference type="Proteomes" id="UP000614410"/>
    </source>
</evidence>
<name>A0A934NF41_9BACT</name>
<accession>A0A934NF41</accession>
<comment type="similarity">
    <text evidence="21">In the C-terminal section; belongs to the ATP-dependent DNA ligase family.</text>
</comment>
<dbReference type="SUPFAM" id="SSF56091">
    <property type="entry name" value="DNA ligase/mRNA capping enzyme, catalytic domain"/>
    <property type="match status" value="1"/>
</dbReference>
<evidence type="ECO:0000256" key="17">
    <source>
        <dbReference type="ARBA" id="ARBA00023211"/>
    </source>
</evidence>
<keyword evidence="8" id="KW-0547">Nucleotide-binding</keyword>
<organism evidence="25 26">
    <name type="scientific">Candidatus Amunia macphersoniae</name>
    <dbReference type="NCBI Taxonomy" id="3127014"/>
    <lineage>
        <taxon>Bacteria</taxon>
        <taxon>Bacillati</taxon>
        <taxon>Candidatus Dormiibacterota</taxon>
        <taxon>Candidatus Dormibacteria</taxon>
        <taxon>Candidatus Aeolococcales</taxon>
        <taxon>Candidatus Aeolococcaceae</taxon>
        <taxon>Candidatus Amunia</taxon>
    </lineage>
</organism>
<dbReference type="NCBIfam" id="TIGR02778">
    <property type="entry name" value="ligD_pol"/>
    <property type="match status" value="1"/>
</dbReference>
<evidence type="ECO:0000256" key="12">
    <source>
        <dbReference type="ARBA" id="ARBA00022840"/>
    </source>
</evidence>
<dbReference type="Pfam" id="PF21686">
    <property type="entry name" value="LigD_Prim-Pol"/>
    <property type="match status" value="1"/>
</dbReference>
<gene>
    <name evidence="25" type="primary">ligD</name>
    <name evidence="25" type="ORF">JF887_08365</name>
</gene>
<evidence type="ECO:0000256" key="19">
    <source>
        <dbReference type="ARBA" id="ARBA00029943"/>
    </source>
</evidence>
<keyword evidence="5" id="KW-0548">Nucleotidyltransferase</keyword>
<feature type="region of interest" description="Disordered" evidence="23">
    <location>
        <begin position="1"/>
        <end position="39"/>
    </location>
</feature>
<dbReference type="PROSITE" id="PS50160">
    <property type="entry name" value="DNA_LIGASE_A3"/>
    <property type="match status" value="1"/>
</dbReference>
<reference evidence="25 26" key="1">
    <citation type="submission" date="2020-10" db="EMBL/GenBank/DDBJ databases">
        <title>Ca. Dormibacterota MAGs.</title>
        <authorList>
            <person name="Montgomery K."/>
        </authorList>
    </citation>
    <scope>NUCLEOTIDE SEQUENCE [LARGE SCALE GENOMIC DNA]</scope>
    <source>
        <strain evidence="25">Mitchell_Peninsula_5</strain>
    </source>
</reference>
<dbReference type="Gene3D" id="3.30.1490.70">
    <property type="match status" value="1"/>
</dbReference>
<comment type="caution">
    <text evidence="25">The sequence shown here is derived from an EMBL/GenBank/DDBJ whole genome shotgun (WGS) entry which is preliminary data.</text>
</comment>
<dbReference type="InterPro" id="IPR014144">
    <property type="entry name" value="LigD_PE_domain"/>
</dbReference>
<dbReference type="GO" id="GO:0004527">
    <property type="term" value="F:exonuclease activity"/>
    <property type="evidence" value="ECO:0007669"/>
    <property type="project" value="UniProtKB-KW"/>
</dbReference>
<keyword evidence="15" id="KW-0233">DNA recombination</keyword>
<evidence type="ECO:0000256" key="7">
    <source>
        <dbReference type="ARBA" id="ARBA00022723"/>
    </source>
</evidence>
<dbReference type="PANTHER" id="PTHR42705">
    <property type="entry name" value="BIFUNCTIONAL NON-HOMOLOGOUS END JOINING PROTEIN LIGD"/>
    <property type="match status" value="1"/>
</dbReference>
<keyword evidence="9" id="KW-0227">DNA damage</keyword>
<keyword evidence="7" id="KW-0479">Metal-binding</keyword>
<evidence type="ECO:0000256" key="18">
    <source>
        <dbReference type="ARBA" id="ARBA00023268"/>
    </source>
</evidence>
<sequence>MPLDEYRRKRDFTRTPEPSGEPAPAAPTQSTTEHPEWAGLPHGRRFCVQQHRATRMHYDFRIEHNGVLLSWPIPRGPTLDPKVRRLAVHTEDHPVDYGDFEGIIPSGYGAGTVLLWDIGTYEWLRETAHDVEASLARGDLKFHLLGTKISGEFALVKIGDRGRAYGGSADPDKNWLMIKKRDEHVVDGYEASQHEVSVKTGRTLAEIAADGGGDPREMARAARSAGRPTAARMSGDGHADRHDAGAGAPRTAEQSLPPLPAPMLATTVERAFSREGWLFELKWDGVRAIAAVDGQSLRLAGRSGRDETSRYPELTALTAALRGHRAIVDGEIVVLDSDGRPSFQRLQSRINVTRDADVRRAMRDHPATFVVFDLLWLDGRDLADTSLRIRKKTLKDVLKETDGVLYTDHVEEDGEGFFAAVSQRGIEGMIGKRADSTYQPGRRSHDWVKVKAWQAQSCVIGGWTGGRGRRAKQLGALILGVHEGDRLLHCGQVGTGFDETMLRSLRDRLGGLVTDQCAFSPIPRTSEPASWVRPELVCEVRHAGWTKQGILRHPAFVGLRDDVPATSCARERALTVDSVVAQPPPEQRSRAAGIVPVEPAVGAPATTAADQLLDQLRGLRDTDSFDVEGRRLRLTHLDKVMWPADGFTKRDLIGHYIRVASALLPYLRDRPLSMQVFPDGIEGKSFWRKDKPSHAPAWMQSWTYHGEKTKEYIVVNELATLVWVANAASIDLHPWHSRIDAPQQPDWAVFDLDPAEGASFESVLTIARLVGVALAHYGLRSALKTTGQTGLQIYVPIRRGPDYTVVRDWVEGVSRAVGKIVPDLVSWEWSVRRRTGRVRMDYTQNIINKTLTAPYTVRAVPRAPVSAPITWSELDDPKLRSDRWTIRTIGQRLAEVGELFAGALASGQELPPLD</sequence>
<keyword evidence="11" id="KW-0269">Exonuclease</keyword>
<dbReference type="CDD" id="cd07906">
    <property type="entry name" value="Adenylation_DNA_ligase_LigD_LigC"/>
    <property type="match status" value="1"/>
</dbReference>
<evidence type="ECO:0000256" key="15">
    <source>
        <dbReference type="ARBA" id="ARBA00023172"/>
    </source>
</evidence>
<evidence type="ECO:0000256" key="21">
    <source>
        <dbReference type="ARBA" id="ARBA00049981"/>
    </source>
</evidence>
<evidence type="ECO:0000256" key="4">
    <source>
        <dbReference type="ARBA" id="ARBA00022679"/>
    </source>
</evidence>
<dbReference type="NCBIfam" id="TIGR02777">
    <property type="entry name" value="LigD_PE_dom"/>
    <property type="match status" value="1"/>
</dbReference>
<dbReference type="GO" id="GO:0006281">
    <property type="term" value="P:DNA repair"/>
    <property type="evidence" value="ECO:0007669"/>
    <property type="project" value="UniProtKB-KW"/>
</dbReference>
<keyword evidence="3 25" id="KW-0436">Ligase</keyword>
<feature type="region of interest" description="Disordered" evidence="23">
    <location>
        <begin position="209"/>
        <end position="260"/>
    </location>
</feature>
<dbReference type="GO" id="GO:0006310">
    <property type="term" value="P:DNA recombination"/>
    <property type="evidence" value="ECO:0007669"/>
    <property type="project" value="UniProtKB-KW"/>
</dbReference>
<dbReference type="Pfam" id="PF04679">
    <property type="entry name" value="DNA_ligase_A_C"/>
    <property type="match status" value="1"/>
</dbReference>
<evidence type="ECO:0000259" key="24">
    <source>
        <dbReference type="PROSITE" id="PS50160"/>
    </source>
</evidence>
<dbReference type="Gene3D" id="3.90.920.10">
    <property type="entry name" value="DNA primase, PRIM domain"/>
    <property type="match status" value="1"/>
</dbReference>
<dbReference type="EMBL" id="JAEKNN010000042">
    <property type="protein sequence ID" value="MBJ7609428.1"/>
    <property type="molecule type" value="Genomic_DNA"/>
</dbReference>
<evidence type="ECO:0000256" key="23">
    <source>
        <dbReference type="SAM" id="MobiDB-lite"/>
    </source>
</evidence>
<proteinExistence type="inferred from homology"/>
<dbReference type="Gene3D" id="2.40.50.140">
    <property type="entry name" value="Nucleic acid-binding proteins"/>
    <property type="match status" value="1"/>
</dbReference>
<dbReference type="InterPro" id="IPR014143">
    <property type="entry name" value="NHEJ_ligase_prk"/>
</dbReference>
<keyword evidence="4" id="KW-0808">Transferase</keyword>
<comment type="similarity">
    <text evidence="22">In the N-terminal section; belongs to the LigD polymerase family.</text>
</comment>
<dbReference type="InterPro" id="IPR052171">
    <property type="entry name" value="NHEJ_LigD"/>
</dbReference>
<dbReference type="EC" id="6.5.1.1" evidence="2"/>
<dbReference type="InterPro" id="IPR012309">
    <property type="entry name" value="DNA_ligase_ATP-dep_C"/>
</dbReference>
<keyword evidence="16" id="KW-0234">DNA repair</keyword>
<evidence type="ECO:0000256" key="5">
    <source>
        <dbReference type="ARBA" id="ARBA00022695"/>
    </source>
</evidence>
<evidence type="ECO:0000256" key="22">
    <source>
        <dbReference type="ARBA" id="ARBA00049990"/>
    </source>
</evidence>
<evidence type="ECO:0000256" key="8">
    <source>
        <dbReference type="ARBA" id="ARBA00022741"/>
    </source>
</evidence>
<evidence type="ECO:0000256" key="16">
    <source>
        <dbReference type="ARBA" id="ARBA00023204"/>
    </source>
</evidence>
<evidence type="ECO:0000256" key="13">
    <source>
        <dbReference type="ARBA" id="ARBA00022932"/>
    </source>
</evidence>
<comment type="catalytic activity">
    <reaction evidence="20">
        <text>ATP + (deoxyribonucleotide)n-3'-hydroxyl + 5'-phospho-(deoxyribonucleotide)m = (deoxyribonucleotide)n+m + AMP + diphosphate.</text>
        <dbReference type="EC" id="6.5.1.1"/>
    </reaction>
</comment>
<dbReference type="InterPro" id="IPR014145">
    <property type="entry name" value="LigD_pol_dom"/>
</dbReference>
<dbReference type="GO" id="GO:0003677">
    <property type="term" value="F:DNA binding"/>
    <property type="evidence" value="ECO:0007669"/>
    <property type="project" value="UniProtKB-KW"/>
</dbReference>
<dbReference type="PANTHER" id="PTHR42705:SF2">
    <property type="entry name" value="BIFUNCTIONAL NON-HOMOLOGOUS END JOINING PROTEIN LIGD"/>
    <property type="match status" value="1"/>
</dbReference>
<keyword evidence="12" id="KW-0067">ATP-binding</keyword>
<keyword evidence="10" id="KW-0378">Hydrolase</keyword>
<evidence type="ECO:0000256" key="10">
    <source>
        <dbReference type="ARBA" id="ARBA00022801"/>
    </source>
</evidence>
<evidence type="ECO:0000313" key="25">
    <source>
        <dbReference type="EMBL" id="MBJ7609428.1"/>
    </source>
</evidence>
<dbReference type="CDD" id="cd07971">
    <property type="entry name" value="OBF_DNA_ligase_LigD"/>
    <property type="match status" value="1"/>
</dbReference>
<protein>
    <recommendedName>
        <fullName evidence="2">DNA ligase (ATP)</fullName>
        <ecNumber evidence="2">6.5.1.1</ecNumber>
    </recommendedName>
    <alternativeName>
        <fullName evidence="19">NHEJ DNA polymerase</fullName>
    </alternativeName>
</protein>
<dbReference type="GO" id="GO:0005524">
    <property type="term" value="F:ATP binding"/>
    <property type="evidence" value="ECO:0007669"/>
    <property type="project" value="UniProtKB-KW"/>
</dbReference>
<dbReference type="GO" id="GO:0003887">
    <property type="term" value="F:DNA-directed DNA polymerase activity"/>
    <property type="evidence" value="ECO:0007669"/>
    <property type="project" value="UniProtKB-KW"/>
</dbReference>
<keyword evidence="17" id="KW-0464">Manganese</keyword>
<dbReference type="InterPro" id="IPR012340">
    <property type="entry name" value="NA-bd_OB-fold"/>
</dbReference>
<dbReference type="GO" id="GO:0003910">
    <property type="term" value="F:DNA ligase (ATP) activity"/>
    <property type="evidence" value="ECO:0007669"/>
    <property type="project" value="UniProtKB-EC"/>
</dbReference>
<dbReference type="Proteomes" id="UP000614410">
    <property type="component" value="Unassembled WGS sequence"/>
</dbReference>
<comment type="cofactor">
    <cofactor evidence="1">
        <name>Mn(2+)</name>
        <dbReference type="ChEBI" id="CHEBI:29035"/>
    </cofactor>
</comment>
<evidence type="ECO:0000256" key="2">
    <source>
        <dbReference type="ARBA" id="ARBA00012727"/>
    </source>
</evidence>
<evidence type="ECO:0000256" key="3">
    <source>
        <dbReference type="ARBA" id="ARBA00022598"/>
    </source>
</evidence>